<feature type="domain" description="EGF-like" evidence="3">
    <location>
        <begin position="23"/>
        <end position="58"/>
    </location>
</feature>
<dbReference type="EMBL" id="BPLQ01003731">
    <property type="protein sequence ID" value="GIY02729.1"/>
    <property type="molecule type" value="Genomic_DNA"/>
</dbReference>
<comment type="caution">
    <text evidence="1">Lacks conserved residue(s) required for the propagation of feature annotation.</text>
</comment>
<comment type="caution">
    <text evidence="4">The sequence shown here is derived from an EMBL/GenBank/DDBJ whole genome shotgun (WGS) entry which is preliminary data.</text>
</comment>
<keyword evidence="2" id="KW-0472">Membrane</keyword>
<evidence type="ECO:0000313" key="5">
    <source>
        <dbReference type="Proteomes" id="UP001054837"/>
    </source>
</evidence>
<dbReference type="PROSITE" id="PS00022">
    <property type="entry name" value="EGF_1"/>
    <property type="match status" value="1"/>
</dbReference>
<feature type="disulfide bond" evidence="1">
    <location>
        <begin position="48"/>
        <end position="57"/>
    </location>
</feature>
<evidence type="ECO:0000313" key="4">
    <source>
        <dbReference type="EMBL" id="GIY02729.1"/>
    </source>
</evidence>
<sequence length="339" mass="38131">MKRLENMSEPIVQLNNASFLQNADSPCQFNADCYNGGTCILETGLCACRPHTSGPLCRRVDECKDNPDMCGQFAYCQYNTKLNRAWCECNDWGKLFDPDMRDCRVPCQPRDCSPNGFCNVVFCVCEKGSSGDFCEIIDECHSKVVDCGNDTNVKCKLGSGGKAFCECEDPQQGFDYTNKVCKDCECGREARKGCEFRNGVKQCNCLPNYVQDNGECRECKCSYGSYGCKFHENGEKTCLCKKGYAQRYEECASCYCGKEVISCTFSKGGKKNCVCEEGYSVTDGHCEEETSLSVTLKVLIGIFTVILIVTLAAGLVYRMRRWSNRPTYLEWMACYWLIR</sequence>
<evidence type="ECO:0000256" key="1">
    <source>
        <dbReference type="PROSITE-ProRule" id="PRU00076"/>
    </source>
</evidence>
<keyword evidence="2" id="KW-0812">Transmembrane</keyword>
<dbReference type="AlphaFoldDB" id="A0AAV4Q2L6"/>
<evidence type="ECO:0000259" key="3">
    <source>
        <dbReference type="PROSITE" id="PS50026"/>
    </source>
</evidence>
<gene>
    <name evidence="4" type="primary">X975_21322</name>
    <name evidence="4" type="ORF">CDAR_188591</name>
</gene>
<accession>A0AAV4Q2L6</accession>
<keyword evidence="5" id="KW-1185">Reference proteome</keyword>
<dbReference type="SMART" id="SM00181">
    <property type="entry name" value="EGF"/>
    <property type="match status" value="5"/>
</dbReference>
<name>A0AAV4Q2L6_9ARAC</name>
<organism evidence="4 5">
    <name type="scientific">Caerostris darwini</name>
    <dbReference type="NCBI Taxonomy" id="1538125"/>
    <lineage>
        <taxon>Eukaryota</taxon>
        <taxon>Metazoa</taxon>
        <taxon>Ecdysozoa</taxon>
        <taxon>Arthropoda</taxon>
        <taxon>Chelicerata</taxon>
        <taxon>Arachnida</taxon>
        <taxon>Araneae</taxon>
        <taxon>Araneomorphae</taxon>
        <taxon>Entelegynae</taxon>
        <taxon>Araneoidea</taxon>
        <taxon>Araneidae</taxon>
        <taxon>Caerostris</taxon>
    </lineage>
</organism>
<feature type="transmembrane region" description="Helical" evidence="2">
    <location>
        <begin position="298"/>
        <end position="317"/>
    </location>
</feature>
<protein>
    <submittedName>
        <fullName evidence="4">Tenascin-X</fullName>
    </submittedName>
</protein>
<keyword evidence="2" id="KW-1133">Transmembrane helix</keyword>
<reference evidence="4 5" key="1">
    <citation type="submission" date="2021-06" db="EMBL/GenBank/DDBJ databases">
        <title>Caerostris darwini draft genome.</title>
        <authorList>
            <person name="Kono N."/>
            <person name="Arakawa K."/>
        </authorList>
    </citation>
    <scope>NUCLEOTIDE SEQUENCE [LARGE SCALE GENOMIC DNA]</scope>
</reference>
<keyword evidence="1" id="KW-0245">EGF-like domain</keyword>
<dbReference type="InterPro" id="IPR000742">
    <property type="entry name" value="EGF"/>
</dbReference>
<evidence type="ECO:0000256" key="2">
    <source>
        <dbReference type="SAM" id="Phobius"/>
    </source>
</evidence>
<keyword evidence="1" id="KW-1015">Disulfide bond</keyword>
<proteinExistence type="predicted"/>
<dbReference type="Proteomes" id="UP001054837">
    <property type="component" value="Unassembled WGS sequence"/>
</dbReference>
<dbReference type="PROSITE" id="PS50026">
    <property type="entry name" value="EGF_3"/>
    <property type="match status" value="1"/>
</dbReference>